<evidence type="ECO:0000313" key="3">
    <source>
        <dbReference type="Proteomes" id="UP001152607"/>
    </source>
</evidence>
<dbReference type="SUPFAM" id="SSF81383">
    <property type="entry name" value="F-box domain"/>
    <property type="match status" value="1"/>
</dbReference>
<gene>
    <name evidence="2" type="ORF">PDIGIT_LOCUS8449</name>
</gene>
<comment type="caution">
    <text evidence="2">The sequence shown here is derived from an EMBL/GenBank/DDBJ whole genome shotgun (WGS) entry which is preliminary data.</text>
</comment>
<dbReference type="EMBL" id="CAOQHR010000005">
    <property type="protein sequence ID" value="CAI6335369.1"/>
    <property type="molecule type" value="Genomic_DNA"/>
</dbReference>
<dbReference type="InterPro" id="IPR036047">
    <property type="entry name" value="F-box-like_dom_sf"/>
</dbReference>
<dbReference type="PROSITE" id="PS50181">
    <property type="entry name" value="FBOX"/>
    <property type="match status" value="1"/>
</dbReference>
<name>A0A9W4UHE4_9PLEO</name>
<dbReference type="CDD" id="cd09917">
    <property type="entry name" value="F-box_SF"/>
    <property type="match status" value="1"/>
</dbReference>
<dbReference type="AlphaFoldDB" id="A0A9W4UHE4"/>
<organism evidence="2 3">
    <name type="scientific">Periconia digitata</name>
    <dbReference type="NCBI Taxonomy" id="1303443"/>
    <lineage>
        <taxon>Eukaryota</taxon>
        <taxon>Fungi</taxon>
        <taxon>Dikarya</taxon>
        <taxon>Ascomycota</taxon>
        <taxon>Pezizomycotina</taxon>
        <taxon>Dothideomycetes</taxon>
        <taxon>Pleosporomycetidae</taxon>
        <taxon>Pleosporales</taxon>
        <taxon>Massarineae</taxon>
        <taxon>Periconiaceae</taxon>
        <taxon>Periconia</taxon>
    </lineage>
</organism>
<keyword evidence="3" id="KW-1185">Reference proteome</keyword>
<dbReference type="Proteomes" id="UP001152607">
    <property type="component" value="Unassembled WGS sequence"/>
</dbReference>
<reference evidence="2" key="1">
    <citation type="submission" date="2023-01" db="EMBL/GenBank/DDBJ databases">
        <authorList>
            <person name="Van Ghelder C."/>
            <person name="Rancurel C."/>
        </authorList>
    </citation>
    <scope>NUCLEOTIDE SEQUENCE</scope>
    <source>
        <strain evidence="2">CNCM I-4278</strain>
    </source>
</reference>
<dbReference type="Pfam" id="PF00646">
    <property type="entry name" value="F-box"/>
    <property type="match status" value="1"/>
</dbReference>
<feature type="domain" description="F-box" evidence="1">
    <location>
        <begin position="25"/>
        <end position="62"/>
    </location>
</feature>
<evidence type="ECO:0000313" key="2">
    <source>
        <dbReference type="EMBL" id="CAI6335369.1"/>
    </source>
</evidence>
<proteinExistence type="predicted"/>
<sequence>MKSIRGWLMRHYQKATNIQQHIPSSMGTLVLPAELIFMIAENLDAASTTSLSLTCRSLNRLIFPTLGRLKDSDKQELLILLEKDTPSMFFCHCCIKLHSQQEILGSLEYPSDEKAPCRWSVTDHGKITLVESFSIPYYIMRLVMNRQLNGPTHGLPLEFLQRQSRHSLPRSWEKNETLDARVIDNSLLTLSVKTYWNHKGRTQDLREALGFYRTDICSHVTILQRGVKGFIKIPEILEDSPGSLPPYTKSFKSCAWCMTDFCIELM</sequence>
<protein>
    <recommendedName>
        <fullName evidence="1">F-box domain-containing protein</fullName>
    </recommendedName>
</protein>
<dbReference type="InterPro" id="IPR001810">
    <property type="entry name" value="F-box_dom"/>
</dbReference>
<dbReference type="OrthoDB" id="3766406at2759"/>
<accession>A0A9W4UHE4</accession>
<evidence type="ECO:0000259" key="1">
    <source>
        <dbReference type="PROSITE" id="PS50181"/>
    </source>
</evidence>